<evidence type="ECO:0000256" key="3">
    <source>
        <dbReference type="ARBA" id="ARBA00004418"/>
    </source>
</evidence>
<dbReference type="InterPro" id="IPR011614">
    <property type="entry name" value="Catalase_core"/>
</dbReference>
<dbReference type="Gene3D" id="2.40.180.10">
    <property type="entry name" value="Catalase core domain"/>
    <property type="match status" value="1"/>
</dbReference>
<dbReference type="PROSITE" id="PS51402">
    <property type="entry name" value="CATALASE_3"/>
    <property type="match status" value="1"/>
</dbReference>
<keyword evidence="11 15" id="KW-0408">Iron</keyword>
<dbReference type="GO" id="GO:0042744">
    <property type="term" value="P:hydrogen peroxide catabolic process"/>
    <property type="evidence" value="ECO:0007669"/>
    <property type="project" value="UniProtKB-KW"/>
</dbReference>
<dbReference type="FunFam" id="2.40.180.10:FF:000001">
    <property type="entry name" value="Catalase"/>
    <property type="match status" value="1"/>
</dbReference>
<comment type="subcellular location">
    <subcellularLocation>
        <location evidence="3">Periplasm</location>
    </subcellularLocation>
</comment>
<keyword evidence="6" id="KW-0575">Peroxidase</keyword>
<dbReference type="InterPro" id="IPR010582">
    <property type="entry name" value="Catalase_immune_responsive"/>
</dbReference>
<feature type="active site" evidence="14">
    <location>
        <position position="126"/>
    </location>
</feature>
<keyword evidence="7 15" id="KW-0349">Heme</keyword>
<dbReference type="SMART" id="SM01060">
    <property type="entry name" value="Catalase"/>
    <property type="match status" value="1"/>
</dbReference>
<dbReference type="Pfam" id="PF06628">
    <property type="entry name" value="Catalase-rel"/>
    <property type="match status" value="1"/>
</dbReference>
<evidence type="ECO:0000256" key="2">
    <source>
        <dbReference type="ARBA" id="ARBA00002974"/>
    </source>
</evidence>
<sequence>MSKKTLTTTAGAPISDNQNSITAGERGPLLIQDYQLIEKLAHQNRERIPERVVHAKGWGAFGTLKITGDISKYTSAKVLQPGTETEMLARFSTVAGELGAADAERDVRGFALKFYTEEGNWDLVGNNTPVFFVRDPYKFPDFIHTQKRHPKTNLRSPTAMWDFWSLSPESLHQVTILMSDRGLPTAPMHMNGYGSHTYSLWNEKGERVWVKFHFKTEQGHAHFTNEEAAKVVGDSRETYQEALFGSIEAGHYPRWKVQVQIMTEEQAATFEHNPFDLTKVWPHGDFPQIDLGVMELNRNAENYFAEIEQAAFSPSNVVPGIGFSPDKMLQARIFSYADAHRYRLGTHYEALPVNQPKNGVHHYHKDGQMNFMGQKTGHVDAYYEPNSIDEAAKEAPEYKEPALPISGDADRYNHRDGNDDFSQPRALFELFDAGEKERLYSNIADAMGGVPQHIIDRQLALFDQVHPDYGNGVRKALKG</sequence>
<keyword evidence="12" id="KW-0376">Hydrogen peroxide</keyword>
<keyword evidence="19" id="KW-1185">Reference proteome</keyword>
<dbReference type="GO" id="GO:0004096">
    <property type="term" value="F:catalase activity"/>
    <property type="evidence" value="ECO:0007669"/>
    <property type="project" value="UniProtKB-EC"/>
</dbReference>
<proteinExistence type="inferred from homology"/>
<name>A0A2R4MD60_9HYPH</name>
<dbReference type="GO" id="GO:0020037">
    <property type="term" value="F:heme binding"/>
    <property type="evidence" value="ECO:0007669"/>
    <property type="project" value="InterPro"/>
</dbReference>
<reference evidence="18 19" key="1">
    <citation type="submission" date="2017-05" db="EMBL/GenBank/DDBJ databases">
        <title>Genome Analysis of Maritalea myrionectae HL2708#5.</title>
        <authorList>
            <consortium name="Cotde Inc.-PKNU"/>
            <person name="Jang D."/>
            <person name="Oh H.-M."/>
        </authorList>
    </citation>
    <scope>NUCLEOTIDE SEQUENCE [LARGE SCALE GENOMIC DNA]</scope>
    <source>
        <strain evidence="18 19">HL2708#5</strain>
    </source>
</reference>
<dbReference type="Proteomes" id="UP000258927">
    <property type="component" value="Chromosome"/>
</dbReference>
<dbReference type="InterPro" id="IPR018028">
    <property type="entry name" value="Catalase"/>
</dbReference>
<evidence type="ECO:0000256" key="7">
    <source>
        <dbReference type="ARBA" id="ARBA00022617"/>
    </source>
</evidence>
<dbReference type="Pfam" id="PF00199">
    <property type="entry name" value="Catalase"/>
    <property type="match status" value="1"/>
</dbReference>
<evidence type="ECO:0000256" key="15">
    <source>
        <dbReference type="PIRSR" id="PIRSR038928-2"/>
    </source>
</evidence>
<feature type="region of interest" description="Disordered" evidence="16">
    <location>
        <begin position="1"/>
        <end position="22"/>
    </location>
</feature>
<accession>A0A2R4MD60</accession>
<feature type="active site" evidence="14">
    <location>
        <position position="54"/>
    </location>
</feature>
<dbReference type="EMBL" id="CP021330">
    <property type="protein sequence ID" value="AVX03940.1"/>
    <property type="molecule type" value="Genomic_DNA"/>
</dbReference>
<dbReference type="InterPro" id="IPR024711">
    <property type="entry name" value="Catalase_clade1/3"/>
</dbReference>
<comment type="catalytic activity">
    <reaction evidence="13">
        <text>2 H2O2 = O2 + 2 H2O</text>
        <dbReference type="Rhea" id="RHEA:20309"/>
        <dbReference type="ChEBI" id="CHEBI:15377"/>
        <dbReference type="ChEBI" id="CHEBI:15379"/>
        <dbReference type="ChEBI" id="CHEBI:16240"/>
        <dbReference type="EC" id="1.11.1.6"/>
    </reaction>
</comment>
<dbReference type="PIRSF" id="PIRSF038928">
    <property type="entry name" value="Catalase_clade1-3"/>
    <property type="match status" value="1"/>
</dbReference>
<comment type="function">
    <text evidence="2">Decomposes hydrogen peroxide into water and oxygen; serves to protect cells from the toxic effects of hydrogen peroxide.</text>
</comment>
<keyword evidence="10" id="KW-0560">Oxidoreductase</keyword>
<dbReference type="SUPFAM" id="SSF56634">
    <property type="entry name" value="Heme-dependent catalase-like"/>
    <property type="match status" value="1"/>
</dbReference>
<dbReference type="KEGG" id="mmyr:MXMO3_01410"/>
<evidence type="ECO:0000256" key="9">
    <source>
        <dbReference type="ARBA" id="ARBA00022764"/>
    </source>
</evidence>
<dbReference type="PRINTS" id="PR00067">
    <property type="entry name" value="CATALASE"/>
</dbReference>
<dbReference type="GO" id="GO:0005737">
    <property type="term" value="C:cytoplasm"/>
    <property type="evidence" value="ECO:0007669"/>
    <property type="project" value="TreeGrafter"/>
</dbReference>
<feature type="binding site" description="axial binding residue" evidence="15">
    <location>
        <position position="336"/>
    </location>
    <ligand>
        <name>heme</name>
        <dbReference type="ChEBI" id="CHEBI:30413"/>
    </ligand>
    <ligandPart>
        <name>Fe</name>
        <dbReference type="ChEBI" id="CHEBI:18248"/>
    </ligandPart>
</feature>
<protein>
    <recommendedName>
        <fullName evidence="5">catalase</fullName>
        <ecNumber evidence="5">1.11.1.6</ecNumber>
    </recommendedName>
</protein>
<evidence type="ECO:0000256" key="16">
    <source>
        <dbReference type="SAM" id="MobiDB-lite"/>
    </source>
</evidence>
<dbReference type="AlphaFoldDB" id="A0A2R4MD60"/>
<keyword evidence="9" id="KW-0574">Periplasm</keyword>
<evidence type="ECO:0000313" key="19">
    <source>
        <dbReference type="Proteomes" id="UP000258927"/>
    </source>
</evidence>
<evidence type="ECO:0000256" key="6">
    <source>
        <dbReference type="ARBA" id="ARBA00022559"/>
    </source>
</evidence>
<evidence type="ECO:0000256" key="14">
    <source>
        <dbReference type="PIRSR" id="PIRSR038928-1"/>
    </source>
</evidence>
<evidence type="ECO:0000313" key="18">
    <source>
        <dbReference type="EMBL" id="AVX03940.1"/>
    </source>
</evidence>
<dbReference type="InterPro" id="IPR002226">
    <property type="entry name" value="Catalase_haem_BS"/>
</dbReference>
<evidence type="ECO:0000256" key="8">
    <source>
        <dbReference type="ARBA" id="ARBA00022723"/>
    </source>
</evidence>
<organism evidence="18 19">
    <name type="scientific">Maritalea myrionectae</name>
    <dbReference type="NCBI Taxonomy" id="454601"/>
    <lineage>
        <taxon>Bacteria</taxon>
        <taxon>Pseudomonadati</taxon>
        <taxon>Pseudomonadota</taxon>
        <taxon>Alphaproteobacteria</taxon>
        <taxon>Hyphomicrobiales</taxon>
        <taxon>Devosiaceae</taxon>
        <taxon>Maritalea</taxon>
    </lineage>
</organism>
<comment type="cofactor">
    <cofactor evidence="1 15">
        <name>heme</name>
        <dbReference type="ChEBI" id="CHEBI:30413"/>
    </cofactor>
</comment>
<evidence type="ECO:0000256" key="1">
    <source>
        <dbReference type="ARBA" id="ARBA00001971"/>
    </source>
</evidence>
<dbReference type="GO" id="GO:0046872">
    <property type="term" value="F:metal ion binding"/>
    <property type="evidence" value="ECO:0007669"/>
    <property type="project" value="UniProtKB-KW"/>
</dbReference>
<evidence type="ECO:0000256" key="13">
    <source>
        <dbReference type="ARBA" id="ARBA00049254"/>
    </source>
</evidence>
<dbReference type="PANTHER" id="PTHR11465:SF61">
    <property type="entry name" value="CATALASE"/>
    <property type="match status" value="1"/>
</dbReference>
<feature type="domain" description="Catalase core" evidence="17">
    <location>
        <begin position="7"/>
        <end position="392"/>
    </location>
</feature>
<evidence type="ECO:0000259" key="17">
    <source>
        <dbReference type="SMART" id="SM01060"/>
    </source>
</evidence>
<evidence type="ECO:0000256" key="4">
    <source>
        <dbReference type="ARBA" id="ARBA00005329"/>
    </source>
</evidence>
<dbReference type="PANTHER" id="PTHR11465">
    <property type="entry name" value="CATALASE"/>
    <property type="match status" value="1"/>
</dbReference>
<evidence type="ECO:0000256" key="11">
    <source>
        <dbReference type="ARBA" id="ARBA00023004"/>
    </source>
</evidence>
<dbReference type="CDD" id="cd08156">
    <property type="entry name" value="catalase_clade_3"/>
    <property type="match status" value="1"/>
</dbReference>
<evidence type="ECO:0000256" key="5">
    <source>
        <dbReference type="ARBA" id="ARBA00012314"/>
    </source>
</evidence>
<dbReference type="EC" id="1.11.1.6" evidence="5"/>
<dbReference type="PROSITE" id="PS00437">
    <property type="entry name" value="CATALASE_1"/>
    <property type="match status" value="1"/>
</dbReference>
<evidence type="ECO:0000256" key="12">
    <source>
        <dbReference type="ARBA" id="ARBA00023324"/>
    </source>
</evidence>
<dbReference type="STRING" id="1122213.GCA_000423365_01384"/>
<dbReference type="GO" id="GO:0042597">
    <property type="term" value="C:periplasmic space"/>
    <property type="evidence" value="ECO:0007669"/>
    <property type="project" value="UniProtKB-SubCell"/>
</dbReference>
<dbReference type="RefSeq" id="WP_205468093.1">
    <property type="nucleotide sequence ID" value="NZ_CP021330.1"/>
</dbReference>
<evidence type="ECO:0000256" key="10">
    <source>
        <dbReference type="ARBA" id="ARBA00023002"/>
    </source>
</evidence>
<keyword evidence="8 15" id="KW-0479">Metal-binding</keyword>
<comment type="similarity">
    <text evidence="4">Belongs to the catalase family.</text>
</comment>
<dbReference type="InterPro" id="IPR020835">
    <property type="entry name" value="Catalase_sf"/>
</dbReference>
<dbReference type="InterPro" id="IPR040333">
    <property type="entry name" value="Catalase_3"/>
</dbReference>
<gene>
    <name evidence="18" type="ORF">MXMO3_01410</name>
</gene>
<dbReference type="GO" id="GO:0042542">
    <property type="term" value="P:response to hydrogen peroxide"/>
    <property type="evidence" value="ECO:0007669"/>
    <property type="project" value="TreeGrafter"/>
</dbReference>